<dbReference type="GO" id="GO:0016787">
    <property type="term" value="F:hydrolase activity"/>
    <property type="evidence" value="ECO:0007669"/>
    <property type="project" value="UniProtKB-KW"/>
</dbReference>
<reference evidence="6 7" key="1">
    <citation type="submission" date="2013-12" db="EMBL/GenBank/DDBJ databases">
        <title>Improved hybrid genome assemblies of Bacteroides xylanisolvens SD CC 1b and Bacteroides xylanisolvens SD CC 2a using Illumina and 454 Sequencing.</title>
        <authorList>
            <person name="Ramaraj T."/>
            <person name="Sundararajan A."/>
            <person name="Mudge J."/>
            <person name="Schilkey F.D."/>
            <person name="Delvecchio V."/>
            <person name="Donlon M."/>
            <person name="Ziemer C."/>
        </authorList>
    </citation>
    <scope>NUCLEOTIDE SEQUENCE [LARGE SCALE GENOMIC DNA]</scope>
</reference>
<dbReference type="InterPro" id="IPR046544">
    <property type="entry name" value="GH146_SB_dom"/>
</dbReference>
<evidence type="ECO:0000259" key="3">
    <source>
        <dbReference type="Pfam" id="PF16375"/>
    </source>
</evidence>
<dbReference type="Proteomes" id="UP000019380">
    <property type="component" value="Unassembled WGS sequence"/>
</dbReference>
<keyword evidence="6" id="KW-0378">Hydrolase</keyword>
<feature type="signal peptide" evidence="1">
    <location>
        <begin position="1"/>
        <end position="34"/>
    </location>
</feature>
<sequence>MRINVSIINKNKMIKQKFLLLSCALVLLLTPTNAQEKLYKNEFPIADVKLLDGVFKHARELNIEVLLKYDVDRLLAPYRKEAGLTERKKTYPNWDGLDGHVAGHYLSAMSMNYAATGNKECGRRMEYMISELQLCLEANAINNTEWAIGYIGGFPNSKNLWSTFKKGDLRIYNSAWAPFYNLHKMYAGLRDAWLYCNNKQAKTLFLKFCDWAISITDDLNEEQMQTVLKMEYGGMNEILADAYQITGNKKYLVAAKRYSQNILLDPLSQGIDNLDNKHANTQIPKFIGFARIAELSGDTKYTNASRFSWETITGNRSLAFGGNSRREHFPSVTSCSDYINDVDGPESCNSYNMLKLTEDLFRMQPSAHYADYYERTVFNHILSTQHPEHGGYVYFTSARPRHYRVYSAPNEAMWCCVGTGMENHSKYNQFIYTHSDDSLFVNLFIASELNWKNKKISLRQETNFPYEERTKLTVTKASSPFKLMIRYPGWVDKGALKVSVNGKSMNYSALPSSYICIDRKWNKGDVVEVELPMRSTIEHLPNVPNYIAFMHGPILLGAKTGTEDLRGLIAGDGRWGQYPSGKLLPVDQAPILIVDDMENITSKLVPIKNEPLHFKANIKAANSIDIKLEPFANIHDARYMMYWLTLTNKGYQTYIDSLSTIEKEKIILEKLTVDFVAPGEQQPETDHKILQEKSRTGNANQQFFREASSEGYFSYEMKTNAETELSLMVRYWGAEWGGRKFDIYIDDEKLLTEDNTGRWNQSKFQDIRYKIPSSMVQGKNHIRVKFQSIPGNTAGAVYFIRLVKRVDDPAIKD</sequence>
<dbReference type="InterPro" id="IPR049046">
    <property type="entry name" value="Beta-AFase-like_GH127_middle"/>
</dbReference>
<comment type="caution">
    <text evidence="6">The sequence shown here is derived from an EMBL/GenBank/DDBJ whole genome shotgun (WGS) entry which is preliminary data.</text>
</comment>
<protein>
    <submittedName>
        <fullName evidence="6">Hypothetical periplasmic glycoside hydrolase,family DUF1680</fullName>
    </submittedName>
</protein>
<feature type="chain" id="PRO_5003065400" evidence="1">
    <location>
        <begin position="35"/>
        <end position="813"/>
    </location>
</feature>
<dbReference type="SUPFAM" id="SSF48208">
    <property type="entry name" value="Six-hairpin glycosidases"/>
    <property type="match status" value="1"/>
</dbReference>
<dbReference type="InterPro" id="IPR032275">
    <property type="entry name" value="DUF4986"/>
</dbReference>
<feature type="domain" description="Non-reducing end beta-L-arabinofuranosidase-like GH127 middle" evidence="5">
    <location>
        <begin position="439"/>
        <end position="533"/>
    </location>
</feature>
<dbReference type="Pfam" id="PF20620">
    <property type="entry name" value="DUF6805"/>
    <property type="match status" value="1"/>
</dbReference>
<dbReference type="InterPro" id="IPR012878">
    <property type="entry name" value="Beta-AFase-like_GH127_cat"/>
</dbReference>
<evidence type="ECO:0000259" key="5">
    <source>
        <dbReference type="Pfam" id="PF20736"/>
    </source>
</evidence>
<evidence type="ECO:0000313" key="7">
    <source>
        <dbReference type="Proteomes" id="UP000019380"/>
    </source>
</evidence>
<proteinExistence type="predicted"/>
<feature type="domain" description="Glycoside hydrolase GH146 substrate-binding" evidence="4">
    <location>
        <begin position="668"/>
        <end position="803"/>
    </location>
</feature>
<evidence type="ECO:0000259" key="4">
    <source>
        <dbReference type="Pfam" id="PF20620"/>
    </source>
</evidence>
<feature type="domain" description="DUF4986" evidence="3">
    <location>
        <begin position="561"/>
        <end position="643"/>
    </location>
</feature>
<dbReference type="Pfam" id="PF07944">
    <property type="entry name" value="Beta-AFase-like_GH127_cat"/>
    <property type="match status" value="1"/>
</dbReference>
<dbReference type="Pfam" id="PF20736">
    <property type="entry name" value="Glyco_hydro127M"/>
    <property type="match status" value="1"/>
</dbReference>
<gene>
    <name evidence="6" type="ORF">BN890_29950</name>
</gene>
<dbReference type="PANTHER" id="PTHR31151:SF0">
    <property type="entry name" value="PROLINE-TRNA LIGASE (DUF1680)"/>
    <property type="match status" value="1"/>
</dbReference>
<dbReference type="EMBL" id="CBXG010000035">
    <property type="protein sequence ID" value="CDM05405.1"/>
    <property type="molecule type" value="Genomic_DNA"/>
</dbReference>
<dbReference type="AlphaFoldDB" id="D4VGH8"/>
<evidence type="ECO:0000259" key="2">
    <source>
        <dbReference type="Pfam" id="PF07944"/>
    </source>
</evidence>
<organism evidence="6 7">
    <name type="scientific">Bacteroides xylanisolvens SD CC 1b</name>
    <dbReference type="NCBI Taxonomy" id="702447"/>
    <lineage>
        <taxon>Bacteria</taxon>
        <taxon>Pseudomonadati</taxon>
        <taxon>Bacteroidota</taxon>
        <taxon>Bacteroidia</taxon>
        <taxon>Bacteroidales</taxon>
        <taxon>Bacteroidaceae</taxon>
        <taxon>Bacteroides</taxon>
    </lineage>
</organism>
<keyword evidence="1" id="KW-0732">Signal</keyword>
<name>D4VGH8_9BACE</name>
<dbReference type="InterPro" id="IPR008928">
    <property type="entry name" value="6-hairpin_glycosidase_sf"/>
</dbReference>
<dbReference type="Pfam" id="PF16375">
    <property type="entry name" value="DUF4986"/>
    <property type="match status" value="1"/>
</dbReference>
<dbReference type="GO" id="GO:0005975">
    <property type="term" value="P:carbohydrate metabolic process"/>
    <property type="evidence" value="ECO:0007669"/>
    <property type="project" value="InterPro"/>
</dbReference>
<dbReference type="PANTHER" id="PTHR31151">
    <property type="entry name" value="PROLINE-TRNA LIGASE (DUF1680)"/>
    <property type="match status" value="1"/>
</dbReference>
<evidence type="ECO:0000256" key="1">
    <source>
        <dbReference type="SAM" id="SignalP"/>
    </source>
</evidence>
<evidence type="ECO:0000313" key="6">
    <source>
        <dbReference type="EMBL" id="CDM05405.1"/>
    </source>
</evidence>
<accession>D4VGH8</accession>
<feature type="domain" description="Non-reducing end beta-L-arabinofuranosidase-like GH127 catalytic" evidence="2">
    <location>
        <begin position="47"/>
        <end position="428"/>
    </location>
</feature>